<comment type="subcellular location">
    <subcellularLocation>
        <location evidence="1">Endomembrane system</location>
        <topology evidence="1">Multi-pass membrane protein</topology>
    </subcellularLocation>
</comment>
<dbReference type="Pfam" id="PF10332">
    <property type="entry name" value="DUF2418"/>
    <property type="match status" value="1"/>
</dbReference>
<feature type="region of interest" description="Disordered" evidence="5">
    <location>
        <begin position="759"/>
        <end position="806"/>
    </location>
</feature>
<feature type="compositionally biased region" description="Basic and acidic residues" evidence="5">
    <location>
        <begin position="936"/>
        <end position="946"/>
    </location>
</feature>
<dbReference type="InterPro" id="IPR018819">
    <property type="entry name" value="Nur1/Mug154"/>
</dbReference>
<proteinExistence type="predicted"/>
<keyword evidence="7" id="KW-1185">Reference proteome</keyword>
<evidence type="ECO:0000313" key="6">
    <source>
        <dbReference type="EMBL" id="POR39466.1"/>
    </source>
</evidence>
<feature type="compositionally biased region" description="Basic and acidic residues" evidence="5">
    <location>
        <begin position="1172"/>
        <end position="1184"/>
    </location>
</feature>
<gene>
    <name evidence="6" type="ORF">TPAR_00334</name>
</gene>
<feature type="region of interest" description="Disordered" evidence="5">
    <location>
        <begin position="573"/>
        <end position="654"/>
    </location>
</feature>
<accession>A0A2S4LAN0</accession>
<dbReference type="GO" id="GO:0012505">
    <property type="term" value="C:endomembrane system"/>
    <property type="evidence" value="ECO:0007669"/>
    <property type="project" value="UniProtKB-SubCell"/>
</dbReference>
<feature type="compositionally biased region" description="Polar residues" evidence="5">
    <location>
        <begin position="383"/>
        <end position="393"/>
    </location>
</feature>
<sequence>MLAPPAAATLGPEQGAPAGNFQAAKRKQSAVSRTPPTQLRNTPLSLPLARPGREFCNRGCPSSRRLQRHTSLPSSTAEMPRLVRRRPLWERIATMLNPMDFLLWLSEELETRDWDSKLVGTQLGLGLNFVFLLARANSGSTLSDDDDIFGEDGSAGWLSLFVYPLVWGLVAFSSTNAIYTISRTRRYRMFEANIEVQPSTPSVRRVKVQSSPVSSSPLRYVADLITPESAESRAHPDRNRDVWELAVWDPLPVSIRLFCFFSPGHVLVYLLFLPLAPLDPRPSVTVFNTLVMQVVLSAQLLLLCSRYSQQAKDSAIIQKEVMHEYDTKFVHPRLHPVVRDVGTQMSQDQPITAREFVQTGTPTTLIRHAFRAHQNPHVDSRETTPTSNNSNVMKPQMFTPPAASRRPESFTPAIAQRSSALRNSLPAGYTPAASQTTASVPPSTGGSYNFAGSMGIYAHNKSPLKKAISLGDINKVDQPSPRNSREMAAYEQRNWEPPSSPTKRSDSRKSLGASVNGSPHPFANMGKHRPGYERYPSRRAKSFAASPRYRLTGLPRDTMSYFLPPAVSVPLESRTESLPSSQKSRQGRKPASNRRSSSWGGWVRNIFPSHRPERGGTRRDKGFWEREGLTNHGQRSRRQFTGSRQSRVSETAGSDHIVRWNTAKDLSDSQLETAPARSRAASAAVDMGSLMNAGRKWRWAPKDEAGARWPTDRLDATNKAATWDSKMDKISAATVSESHLASAIDRRLAQTRQMIEAKKEARRQRRNLKESGDYLGVQGINPETGQLDVITPTDSDRSSTSQETQQKLNILRSALKDARHSYRHTKAQNETAAKKILLESERQKLRRLEKDKQKVKDISQGVKWRRHTKQWSSAQQPELSPIAQSRMNSVPGSIAHVRNAGRPSKHPAMEQAECAADESLIALDSPARGSTPRPAHVPDARPRGEGLVDTPSSTATVIRTPHRQSLADLTPSAWELFANGISFDDSESSNAGGQQDVPVSPSASVEHVCTPVVGCSDEARLPGRVASRDIPLLQITTPGKTTIRLADSPAKTPTKVSFLDRRAKGKIDPGGRDTKNPDLPAGSRATVHVSQQSLSPTRSFSLLRRKTGLSPAQPRAQNPRESAERDSATSRKRSGTLEATTRETLADARIQTPAARSPLRRFMPPYGTLNMRRRDESRNRRGSEEGEVPLSALHPVTNLGQIQKCRSLEQTTTYLALKPAAVAQELMAGTAASTTEKTQTGMMRLREQSNNMERPGLGAYHNAQNQNNADNEWIENAIRDITNKGNELSDERVSTPITITTGSDLPTSSGNLAKRLKASPERPQRPASKRQLSRVMYNLPDSGPPDRGPRVTVANPSPNTSPSATQGGVGEATDTTSMGHAEATKQRSEALAARYSKWTGAAEKQGATQRSTSPKSTYTPQPDSAVGDGGCLKLDAVQGTRQRQTLPAGLGERPTDAQADGPEEGSLAVCVPGAFPGHLGAEDGIGGPFRGTAVEGDGNGAEEEAEGSIWAATEEVAWTVHCHATALLSLYWEIVGPVFDSGSEYWERNAGNEATLADGFALVLAVPAAILGTVMLV</sequence>
<keyword evidence="4" id="KW-0472">Membrane</keyword>
<evidence type="ECO:0000256" key="1">
    <source>
        <dbReference type="ARBA" id="ARBA00004127"/>
    </source>
</evidence>
<organism evidence="6 7">
    <name type="scientific">Tolypocladium paradoxum</name>
    <dbReference type="NCBI Taxonomy" id="94208"/>
    <lineage>
        <taxon>Eukaryota</taxon>
        <taxon>Fungi</taxon>
        <taxon>Dikarya</taxon>
        <taxon>Ascomycota</taxon>
        <taxon>Pezizomycotina</taxon>
        <taxon>Sordariomycetes</taxon>
        <taxon>Hypocreomycetidae</taxon>
        <taxon>Hypocreales</taxon>
        <taxon>Ophiocordycipitaceae</taxon>
        <taxon>Tolypocladium</taxon>
    </lineage>
</organism>
<feature type="region of interest" description="Disordered" evidence="5">
    <location>
        <begin position="372"/>
        <end position="408"/>
    </location>
</feature>
<feature type="region of interest" description="Disordered" evidence="5">
    <location>
        <begin position="1044"/>
        <end position="1187"/>
    </location>
</feature>
<evidence type="ECO:0000256" key="4">
    <source>
        <dbReference type="ARBA" id="ARBA00023136"/>
    </source>
</evidence>
<feature type="compositionally biased region" description="Basic and acidic residues" evidence="5">
    <location>
        <begin position="610"/>
        <end position="629"/>
    </location>
</feature>
<feature type="region of interest" description="Disordered" evidence="5">
    <location>
        <begin position="1"/>
        <end position="44"/>
    </location>
</feature>
<comment type="caution">
    <text evidence="6">The sequence shown here is derived from an EMBL/GenBank/DDBJ whole genome shotgun (WGS) entry which is preliminary data.</text>
</comment>
<evidence type="ECO:0000256" key="2">
    <source>
        <dbReference type="ARBA" id="ARBA00022692"/>
    </source>
</evidence>
<evidence type="ECO:0000256" key="5">
    <source>
        <dbReference type="SAM" id="MobiDB-lite"/>
    </source>
</evidence>
<dbReference type="PANTHER" id="PTHR28293">
    <property type="entry name" value="NUCLEAR RIM PROTEIN 1"/>
    <property type="match status" value="1"/>
</dbReference>
<name>A0A2S4LAN0_9HYPO</name>
<feature type="compositionally biased region" description="Polar residues" evidence="5">
    <location>
        <begin position="1354"/>
        <end position="1366"/>
    </location>
</feature>
<keyword evidence="2" id="KW-0812">Transmembrane</keyword>
<feature type="compositionally biased region" description="Polar residues" evidence="5">
    <location>
        <begin position="639"/>
        <end position="652"/>
    </location>
</feature>
<dbReference type="GO" id="GO:0043007">
    <property type="term" value="P:maintenance of rDNA"/>
    <property type="evidence" value="ECO:0007669"/>
    <property type="project" value="TreeGrafter"/>
</dbReference>
<reference evidence="6 7" key="1">
    <citation type="submission" date="2018-01" db="EMBL/GenBank/DDBJ databases">
        <title>Harnessing the power of phylogenomics to disentangle the directionality and signatures of interkingdom host jumping in the parasitic fungal genus Tolypocladium.</title>
        <authorList>
            <person name="Quandt C.A."/>
            <person name="Patterson W."/>
            <person name="Spatafora J.W."/>
        </authorList>
    </citation>
    <scope>NUCLEOTIDE SEQUENCE [LARGE SCALE GENOMIC DNA]</scope>
    <source>
        <strain evidence="6 7">NRBC 100945</strain>
    </source>
</reference>
<feature type="compositionally biased region" description="Polar residues" evidence="5">
    <location>
        <begin position="29"/>
        <end position="44"/>
    </location>
</feature>
<evidence type="ECO:0000256" key="3">
    <source>
        <dbReference type="ARBA" id="ARBA00022989"/>
    </source>
</evidence>
<protein>
    <submittedName>
        <fullName evidence="6">Uncharacterized protein</fullName>
    </submittedName>
</protein>
<feature type="region of interest" description="Disordered" evidence="5">
    <location>
        <begin position="1285"/>
        <end position="1431"/>
    </location>
</feature>
<dbReference type="EMBL" id="PKSG01000036">
    <property type="protein sequence ID" value="POR39466.1"/>
    <property type="molecule type" value="Genomic_DNA"/>
</dbReference>
<feature type="compositionally biased region" description="Polar residues" evidence="5">
    <location>
        <begin position="1406"/>
        <end position="1422"/>
    </location>
</feature>
<feature type="region of interest" description="Disordered" evidence="5">
    <location>
        <begin position="472"/>
        <end position="539"/>
    </location>
</feature>
<evidence type="ECO:0000313" key="7">
    <source>
        <dbReference type="Proteomes" id="UP000237481"/>
    </source>
</evidence>
<feature type="region of interest" description="Disordered" evidence="5">
    <location>
        <begin position="1443"/>
        <end position="1463"/>
    </location>
</feature>
<dbReference type="PANTHER" id="PTHR28293:SF1">
    <property type="entry name" value="NUCLEAR RIM PROTEIN 1"/>
    <property type="match status" value="1"/>
</dbReference>
<feature type="compositionally biased region" description="Polar residues" evidence="5">
    <location>
        <begin position="1088"/>
        <end position="1100"/>
    </location>
</feature>
<dbReference type="Proteomes" id="UP000237481">
    <property type="component" value="Unassembled WGS sequence"/>
</dbReference>
<feature type="compositionally biased region" description="Basic and acidic residues" evidence="5">
    <location>
        <begin position="1058"/>
        <end position="1076"/>
    </location>
</feature>
<feature type="compositionally biased region" description="Polar residues" evidence="5">
    <location>
        <begin position="1295"/>
        <end position="1311"/>
    </location>
</feature>
<dbReference type="STRING" id="94208.A0A2S4LAN0"/>
<dbReference type="OrthoDB" id="3363151at2759"/>
<feature type="region of interest" description="Disordered" evidence="5">
    <location>
        <begin position="925"/>
        <end position="951"/>
    </location>
</feature>
<keyword evidence="3" id="KW-1133">Transmembrane helix</keyword>
<dbReference type="GO" id="GO:0007096">
    <property type="term" value="P:regulation of exit from mitosis"/>
    <property type="evidence" value="ECO:0007669"/>
    <property type="project" value="TreeGrafter"/>
</dbReference>